<keyword evidence="3" id="KW-1185">Reference proteome</keyword>
<dbReference type="SUPFAM" id="SSF53474">
    <property type="entry name" value="alpha/beta-Hydrolases"/>
    <property type="match status" value="1"/>
</dbReference>
<dbReference type="EMBL" id="LVVZ01000041">
    <property type="protein sequence ID" value="OKL42604.1"/>
    <property type="molecule type" value="Genomic_DNA"/>
</dbReference>
<dbReference type="GO" id="GO:0016787">
    <property type="term" value="F:hydrolase activity"/>
    <property type="evidence" value="ECO:0007669"/>
    <property type="project" value="UniProtKB-KW"/>
</dbReference>
<sequence>MTDILWTRPEGPSHATFVFAHGAGAGMNANFMERFAQAAAAVGLTVARFEFDYMAKRALTGKKTPPPRADKLVGEYQRAVQTVAEQTDGALIVGGKSMGSRVAAMLAGSGSLPRRVAGVACLGYPFHPTGKPDLEHWRLAPLEEAKRPVLVLQGDRDQFGNQTELAELTLPDHVALQYLEDGNHDFAPRGASPATWDGNIKIAAKAVADFAQHLTAE</sequence>
<dbReference type="PANTHER" id="PTHR13136">
    <property type="entry name" value="TESTIS DEVELOPMENT PROTEIN PRTD"/>
    <property type="match status" value="1"/>
</dbReference>
<gene>
    <name evidence="2" type="ORF">A3843_18295</name>
</gene>
<dbReference type="Gene3D" id="3.40.50.1820">
    <property type="entry name" value="alpha/beta hydrolase"/>
    <property type="match status" value="1"/>
</dbReference>
<name>A0A1U7JD35_9HYPH</name>
<dbReference type="Proteomes" id="UP000185783">
    <property type="component" value="Unassembled WGS sequence"/>
</dbReference>
<dbReference type="PANTHER" id="PTHR13136:SF11">
    <property type="entry name" value="TESTIS-EXPRESSED PROTEIN 30"/>
    <property type="match status" value="1"/>
</dbReference>
<dbReference type="STRING" id="197461.A3843_18295"/>
<dbReference type="AlphaFoldDB" id="A0A1U7JD35"/>
<accession>A0A1U7JD35</accession>
<dbReference type="InterPro" id="IPR029058">
    <property type="entry name" value="AB_hydrolase_fold"/>
</dbReference>
<evidence type="ECO:0000313" key="3">
    <source>
        <dbReference type="Proteomes" id="UP000185783"/>
    </source>
</evidence>
<reference evidence="2 3" key="1">
    <citation type="submission" date="2016-03" db="EMBL/GenBank/DDBJ databases">
        <title>Genome sequence of Nesiotobacter sp. nov., a moderately halophilic alphaproteobacterium isolated from the Yellow Sea, China.</title>
        <authorList>
            <person name="Zhang G."/>
            <person name="Zhang R."/>
        </authorList>
    </citation>
    <scope>NUCLEOTIDE SEQUENCE [LARGE SCALE GENOMIC DNA]</scope>
    <source>
        <strain evidence="2 3">WB1-6</strain>
    </source>
</reference>
<proteinExistence type="predicted"/>
<protein>
    <submittedName>
        <fullName evidence="2">Alpha/beta hydrolase</fullName>
    </submittedName>
</protein>
<dbReference type="Pfam" id="PF20408">
    <property type="entry name" value="Abhydrolase_11"/>
    <property type="match status" value="1"/>
</dbReference>
<organism evidence="2 3">
    <name type="scientific">Pseudovibrio exalbescens</name>
    <dbReference type="NCBI Taxonomy" id="197461"/>
    <lineage>
        <taxon>Bacteria</taxon>
        <taxon>Pseudomonadati</taxon>
        <taxon>Pseudomonadota</taxon>
        <taxon>Alphaproteobacteria</taxon>
        <taxon>Hyphomicrobiales</taxon>
        <taxon>Stappiaceae</taxon>
        <taxon>Pseudovibrio</taxon>
    </lineage>
</organism>
<dbReference type="InterPro" id="IPR046879">
    <property type="entry name" value="KANL3/Tex30_Abhydrolase"/>
</dbReference>
<feature type="domain" description="KANL3/Tex30 alpha/beta hydrolase-like" evidence="1">
    <location>
        <begin position="14"/>
        <end position="211"/>
    </location>
</feature>
<comment type="caution">
    <text evidence="2">The sequence shown here is derived from an EMBL/GenBank/DDBJ whole genome shotgun (WGS) entry which is preliminary data.</text>
</comment>
<dbReference type="RefSeq" id="WP_028482639.1">
    <property type="nucleotide sequence ID" value="NZ_LVVZ01000041.1"/>
</dbReference>
<evidence type="ECO:0000313" key="2">
    <source>
        <dbReference type="EMBL" id="OKL42604.1"/>
    </source>
</evidence>
<dbReference type="InterPro" id="IPR026555">
    <property type="entry name" value="NSL3/Tex30"/>
</dbReference>
<evidence type="ECO:0000259" key="1">
    <source>
        <dbReference type="Pfam" id="PF20408"/>
    </source>
</evidence>
<keyword evidence="2" id="KW-0378">Hydrolase</keyword>